<evidence type="ECO:0000259" key="3">
    <source>
        <dbReference type="Pfam" id="PF14258"/>
    </source>
</evidence>
<name>A0ABW4L2V0_9MICO</name>
<feature type="domain" description="DUF4350" evidence="3">
    <location>
        <begin position="65"/>
        <end position="237"/>
    </location>
</feature>
<comment type="caution">
    <text evidence="4">The sequence shown here is derived from an EMBL/GenBank/DDBJ whole genome shotgun (WGS) entry which is preliminary data.</text>
</comment>
<feature type="compositionally biased region" description="Low complexity" evidence="1">
    <location>
        <begin position="1"/>
        <end position="20"/>
    </location>
</feature>
<dbReference type="Proteomes" id="UP001597277">
    <property type="component" value="Unassembled WGS sequence"/>
</dbReference>
<organism evidence="4 5">
    <name type="scientific">Georgenia deserti</name>
    <dbReference type="NCBI Taxonomy" id="2093781"/>
    <lineage>
        <taxon>Bacteria</taxon>
        <taxon>Bacillati</taxon>
        <taxon>Actinomycetota</taxon>
        <taxon>Actinomycetes</taxon>
        <taxon>Micrococcales</taxon>
        <taxon>Bogoriellaceae</taxon>
        <taxon>Georgenia</taxon>
    </lineage>
</organism>
<evidence type="ECO:0000256" key="1">
    <source>
        <dbReference type="SAM" id="MobiDB-lite"/>
    </source>
</evidence>
<keyword evidence="2" id="KW-1133">Transmembrane helix</keyword>
<sequence length="401" mass="42399">MTAGPQTETPRTTTEDTPGPAAAGEPRSRRRRRRIITVLVIVAFLALGTAATLLGQRTSSRPLAPDNPEPAGAMATAEILRDQGVEIHEVNTYTELLHRAGPGTTIFLPDFDRVRPGQYQELVSTGADLTMVGQLFADPNVTDELPVEPAPVTSGQAVPAACSDGDAAAASRIELGSTAVTATGSGVTVCFPAPETDRTGGYAVWRDGGATVRYLASRHLVENASLADHGHAALTLRSLGHHDELLWYLPTSIEDTQGAADEDVPLLPPAATWVLWALLAAAVVLGVSRARGLGPVVTELMPVVVRSAETTRGRGRLYRRSRARDHAAAALRAGVASRTARSLGLPRSATREALVDAITRATGRAREEVDALLYGTAPSDDAGLLTLSTMLDDLEREVHRT</sequence>
<dbReference type="InterPro" id="IPR025646">
    <property type="entry name" value="DUF4350"/>
</dbReference>
<proteinExistence type="predicted"/>
<dbReference type="EMBL" id="JBHUEE010000001">
    <property type="protein sequence ID" value="MFD1716757.1"/>
    <property type="molecule type" value="Genomic_DNA"/>
</dbReference>
<feature type="transmembrane region" description="Helical" evidence="2">
    <location>
        <begin position="35"/>
        <end position="55"/>
    </location>
</feature>
<evidence type="ECO:0000313" key="4">
    <source>
        <dbReference type="EMBL" id="MFD1716757.1"/>
    </source>
</evidence>
<keyword evidence="5" id="KW-1185">Reference proteome</keyword>
<accession>A0ABW4L2V0</accession>
<keyword evidence="2" id="KW-0472">Membrane</keyword>
<gene>
    <name evidence="4" type="ORF">ACFSE6_02845</name>
</gene>
<reference evidence="5" key="1">
    <citation type="journal article" date="2019" name="Int. J. Syst. Evol. Microbiol.">
        <title>The Global Catalogue of Microorganisms (GCM) 10K type strain sequencing project: providing services to taxonomists for standard genome sequencing and annotation.</title>
        <authorList>
            <consortium name="The Broad Institute Genomics Platform"/>
            <consortium name="The Broad Institute Genome Sequencing Center for Infectious Disease"/>
            <person name="Wu L."/>
            <person name="Ma J."/>
        </authorList>
    </citation>
    <scope>NUCLEOTIDE SEQUENCE [LARGE SCALE GENOMIC DNA]</scope>
    <source>
        <strain evidence="5">JCM 17130</strain>
    </source>
</reference>
<dbReference type="Pfam" id="PF14258">
    <property type="entry name" value="DUF4350"/>
    <property type="match status" value="1"/>
</dbReference>
<keyword evidence="2" id="KW-0812">Transmembrane</keyword>
<protein>
    <submittedName>
        <fullName evidence="4">DUF4350 domain-containing protein</fullName>
    </submittedName>
</protein>
<evidence type="ECO:0000256" key="2">
    <source>
        <dbReference type="SAM" id="Phobius"/>
    </source>
</evidence>
<dbReference type="RefSeq" id="WP_388002182.1">
    <property type="nucleotide sequence ID" value="NZ_JBHUEE010000001.1"/>
</dbReference>
<feature type="region of interest" description="Disordered" evidence="1">
    <location>
        <begin position="1"/>
        <end position="29"/>
    </location>
</feature>
<evidence type="ECO:0000313" key="5">
    <source>
        <dbReference type="Proteomes" id="UP001597277"/>
    </source>
</evidence>